<feature type="compositionally biased region" description="Pro residues" evidence="1">
    <location>
        <begin position="149"/>
        <end position="164"/>
    </location>
</feature>
<sequence>MPLPSHCFPYCPLLFPQIISPILHSLFTHSQNPIHQAPSQPHPPPGTLTTPLLQPHPPGTLTTPLILCPPPHIPLPFIMPPLPLAFTLSVLPCSHPCTIYKPYSSILPMSRPFLQSLTLSPFFPIQPLSQPLQFSPLQPHLTPATYPTPTIPSEPLPPTPPLQPHPNSCHLPRPYNPIRTPATYPTPTIPSNPCHLPHPYNPIQPLPPSLHRVF</sequence>
<feature type="region of interest" description="Disordered" evidence="1">
    <location>
        <begin position="34"/>
        <end position="55"/>
    </location>
</feature>
<feature type="region of interest" description="Disordered" evidence="1">
    <location>
        <begin position="134"/>
        <end position="172"/>
    </location>
</feature>
<evidence type="ECO:0000256" key="1">
    <source>
        <dbReference type="SAM" id="MobiDB-lite"/>
    </source>
</evidence>
<comment type="caution">
    <text evidence="2">The sequence shown here is derived from an EMBL/GenBank/DDBJ whole genome shotgun (WGS) entry which is preliminary data.</text>
</comment>
<evidence type="ECO:0000313" key="2">
    <source>
        <dbReference type="EMBL" id="KAK3860367.1"/>
    </source>
</evidence>
<organism evidence="2 3">
    <name type="scientific">Petrolisthes cinctipes</name>
    <name type="common">Flat porcelain crab</name>
    <dbReference type="NCBI Taxonomy" id="88211"/>
    <lineage>
        <taxon>Eukaryota</taxon>
        <taxon>Metazoa</taxon>
        <taxon>Ecdysozoa</taxon>
        <taxon>Arthropoda</taxon>
        <taxon>Crustacea</taxon>
        <taxon>Multicrustacea</taxon>
        <taxon>Malacostraca</taxon>
        <taxon>Eumalacostraca</taxon>
        <taxon>Eucarida</taxon>
        <taxon>Decapoda</taxon>
        <taxon>Pleocyemata</taxon>
        <taxon>Anomura</taxon>
        <taxon>Galatheoidea</taxon>
        <taxon>Porcellanidae</taxon>
        <taxon>Petrolisthes</taxon>
    </lineage>
</organism>
<accession>A0AAE1ERZ8</accession>
<reference evidence="2" key="1">
    <citation type="submission" date="2023-10" db="EMBL/GenBank/DDBJ databases">
        <title>Genome assemblies of two species of porcelain crab, Petrolisthes cinctipes and Petrolisthes manimaculis (Anomura: Porcellanidae).</title>
        <authorList>
            <person name="Angst P."/>
        </authorList>
    </citation>
    <scope>NUCLEOTIDE SEQUENCE</scope>
    <source>
        <strain evidence="2">PB745_01</strain>
        <tissue evidence="2">Gill</tissue>
    </source>
</reference>
<gene>
    <name evidence="2" type="ORF">Pcinc_033573</name>
</gene>
<protein>
    <submittedName>
        <fullName evidence="2">Uncharacterized protein</fullName>
    </submittedName>
</protein>
<keyword evidence="3" id="KW-1185">Reference proteome</keyword>
<name>A0AAE1ERZ8_PETCI</name>
<evidence type="ECO:0000313" key="3">
    <source>
        <dbReference type="Proteomes" id="UP001286313"/>
    </source>
</evidence>
<dbReference type="Proteomes" id="UP001286313">
    <property type="component" value="Unassembled WGS sequence"/>
</dbReference>
<dbReference type="AlphaFoldDB" id="A0AAE1ERZ8"/>
<proteinExistence type="predicted"/>
<dbReference type="EMBL" id="JAWQEG010004755">
    <property type="protein sequence ID" value="KAK3860367.1"/>
    <property type="molecule type" value="Genomic_DNA"/>
</dbReference>